<evidence type="ECO:0000313" key="1">
    <source>
        <dbReference type="EMBL" id="SBV62191.1"/>
    </source>
</evidence>
<accession>A0A212I5X1</accession>
<reference evidence="1" key="1">
    <citation type="submission" date="2016-04" db="EMBL/GenBank/DDBJ databases">
        <authorList>
            <person name="Evans L.H."/>
            <person name="Alamgir A."/>
            <person name="Owens N."/>
            <person name="Weber N.D."/>
            <person name="Virtaneva K."/>
            <person name="Barbian K."/>
            <person name="Babar A."/>
            <person name="Rosenke K."/>
        </authorList>
    </citation>
    <scope>NUCLEOTIDE SEQUENCE</scope>
    <source>
        <strain evidence="1">86-2</strain>
    </source>
</reference>
<gene>
    <name evidence="1" type="ORF">KL86CIT2_200176</name>
</gene>
<sequence length="56" mass="6288">MPWSVGFIYVLPPPLSYGGPDNLLSNNNPKNYSAVIALVHGVDCGYRELTHRQREM</sequence>
<name>A0A212I5X1_9ENTR</name>
<proteinExistence type="predicted"/>
<dbReference type="AlphaFoldDB" id="A0A212I5X1"/>
<organism evidence="1">
    <name type="scientific">uncultured Citrobacter sp</name>
    <dbReference type="NCBI Taxonomy" id="200446"/>
    <lineage>
        <taxon>Bacteria</taxon>
        <taxon>Pseudomonadati</taxon>
        <taxon>Pseudomonadota</taxon>
        <taxon>Gammaproteobacteria</taxon>
        <taxon>Enterobacterales</taxon>
        <taxon>Enterobacteriaceae</taxon>
        <taxon>Citrobacter</taxon>
        <taxon>environmental samples</taxon>
    </lineage>
</organism>
<protein>
    <submittedName>
        <fullName evidence="1">Uncharacterized protein</fullName>
    </submittedName>
</protein>
<dbReference type="EMBL" id="FLUA01000017">
    <property type="protein sequence ID" value="SBV62191.1"/>
    <property type="molecule type" value="Genomic_DNA"/>
</dbReference>